<comment type="caution">
    <text evidence="1">The sequence shown here is derived from an EMBL/GenBank/DDBJ whole genome shotgun (WGS) entry which is preliminary data.</text>
</comment>
<reference evidence="1" key="1">
    <citation type="submission" date="2021-06" db="EMBL/GenBank/DDBJ databases">
        <authorList>
            <person name="Kallberg Y."/>
            <person name="Tangrot J."/>
            <person name="Rosling A."/>
        </authorList>
    </citation>
    <scope>NUCLEOTIDE SEQUENCE</scope>
    <source>
        <strain evidence="1">MA461A</strain>
    </source>
</reference>
<gene>
    <name evidence="1" type="ORF">RPERSI_LOCUS3080</name>
</gene>
<name>A0ACA9LJC9_9GLOM</name>
<sequence>MVISYCNIRKQFYVTEEMTDVKLRSYNNRSRTSSVNGSRTNSVNASTDANLKQSEKTPCKDANSLEIAKSLKLLSAKIASMEKQLSENSKQFSINIKNLDESASLFQDESYWQIKINSHLRLAKKYCEYIHLSYSSAVKHDIESRCWKIAFYSLIEQFRQAISLERRQSSNKPSSSSSTVILSQFNIFLDEVEMFYKKLIKLISENSKLSSKHLESNKPPRWIRCIGCLGDIARYRWSYCSEDQEKNKQFWAENASRWYRLGIQLKSNNGKLYNHLAILAGQDEFKTLYYYCRSLMVDTPYMAAREPLIWLFESNRKRFANLVTSNNKQKQKSRTYMQRENLHSSNKRFDSLNNQSIESLYVRLHGMLFTKVGLEFFDQTLEIFMDKLFKLKDIQSYNDTNGVQWMEFCMRMGVINISSLYNYGNTENSSLRSTTTTDIDFNQILDLDPTFAEESRLTFAVMYQFLSKYLDPISFKGEVDVSEGLLLYCEIVLLWMVANDAFNNFADKSKNCIWRKFLDKSICPDFWETLVRFLTKIAHQVSPFTIKEIIEFSSNIEDSNSVDRLRPPPLTEDWELRGISWLQSLYEPYMFEHVPKPYIKFVDDDIEVIINNINDNLDLISDQDSKSRRRARIMELGYLLTKKIIGLDFNIEDFTFTSSLKLVDEISDKENEHPSNLYTDDETSHVTTKSTDFADNEHIELENLLATTRESFRGSSAQKFSSKNSKKNTSHTTKKVTPSPSRIAAGYTTIVIDTNCLIGDLDMVKKIIQSDNWVVVVPLVVITELDGLKLNPPPLGTAASEAIAYLEQALSSSKKLRVQTSKGNYVSGIKFSEEFDFGDGEDKKKNLDDLILGICLWHTKNHGDNGFHSKTENGSDNNEAVVLLTNDRNLRVKARAR</sequence>
<keyword evidence="2" id="KW-1185">Reference proteome</keyword>
<dbReference type="Proteomes" id="UP000789920">
    <property type="component" value="Unassembled WGS sequence"/>
</dbReference>
<feature type="non-terminal residue" evidence="1">
    <location>
        <position position="897"/>
    </location>
</feature>
<evidence type="ECO:0000313" key="2">
    <source>
        <dbReference type="Proteomes" id="UP000789920"/>
    </source>
</evidence>
<dbReference type="EMBL" id="CAJVQC010003607">
    <property type="protein sequence ID" value="CAG8529650.1"/>
    <property type="molecule type" value="Genomic_DNA"/>
</dbReference>
<proteinExistence type="predicted"/>
<evidence type="ECO:0000313" key="1">
    <source>
        <dbReference type="EMBL" id="CAG8529650.1"/>
    </source>
</evidence>
<protein>
    <submittedName>
        <fullName evidence="1">8344_t:CDS:1</fullName>
    </submittedName>
</protein>
<accession>A0ACA9LJC9</accession>
<organism evidence="1 2">
    <name type="scientific">Racocetra persica</name>
    <dbReference type="NCBI Taxonomy" id="160502"/>
    <lineage>
        <taxon>Eukaryota</taxon>
        <taxon>Fungi</taxon>
        <taxon>Fungi incertae sedis</taxon>
        <taxon>Mucoromycota</taxon>
        <taxon>Glomeromycotina</taxon>
        <taxon>Glomeromycetes</taxon>
        <taxon>Diversisporales</taxon>
        <taxon>Gigasporaceae</taxon>
        <taxon>Racocetra</taxon>
    </lineage>
</organism>